<evidence type="ECO:0000259" key="1">
    <source>
        <dbReference type="Pfam" id="PF17425"/>
    </source>
</evidence>
<organism evidence="2 3">
    <name type="scientific">Salmonella bongori (strain ATCC 43975 / DSM 13772 / NCTC 12419)</name>
    <dbReference type="NCBI Taxonomy" id="218493"/>
    <lineage>
        <taxon>Bacteria</taxon>
        <taxon>Pseudomonadati</taxon>
        <taxon>Pseudomonadota</taxon>
        <taxon>Gammaproteobacteria</taxon>
        <taxon>Enterobacterales</taxon>
        <taxon>Enterobacteriaceae</taxon>
        <taxon>Salmonella</taxon>
    </lineage>
</organism>
<protein>
    <submittedName>
        <fullName evidence="2">Putative sulfatase</fullName>
    </submittedName>
</protein>
<dbReference type="Pfam" id="PF05935">
    <property type="entry name" value="Arylsulfotrans"/>
    <property type="match status" value="1"/>
</dbReference>
<proteinExistence type="predicted"/>
<dbReference type="EMBL" id="FR877557">
    <property type="protein sequence ID" value="CCC29129.1"/>
    <property type="molecule type" value="Genomic_DNA"/>
</dbReference>
<dbReference type="GeneID" id="44979063"/>
<feature type="domain" description="Arylsulfotransferase N-terminal" evidence="1">
    <location>
        <begin position="54"/>
        <end position="127"/>
    </location>
</feature>
<dbReference type="Proteomes" id="UP000000289">
    <property type="component" value="Chromosome"/>
</dbReference>
<accession>A0A0K0H6X3</accession>
<dbReference type="InterPro" id="IPR053143">
    <property type="entry name" value="Arylsulfate_ST"/>
</dbReference>
<evidence type="ECO:0000313" key="2">
    <source>
        <dbReference type="EMBL" id="CCC29129.1"/>
    </source>
</evidence>
<dbReference type="PANTHER" id="PTHR35340:SF10">
    <property type="entry name" value="CYTOPLASMIC PROTEIN"/>
    <property type="match status" value="1"/>
</dbReference>
<gene>
    <name evidence="2" type="ordered locus">SBG_0032</name>
</gene>
<dbReference type="GO" id="GO:0004062">
    <property type="term" value="F:aryl sulfotransferase activity"/>
    <property type="evidence" value="ECO:0007669"/>
    <property type="project" value="InterPro"/>
</dbReference>
<evidence type="ECO:0000313" key="3">
    <source>
        <dbReference type="Proteomes" id="UP000000289"/>
    </source>
</evidence>
<dbReference type="RefSeq" id="WP_001102262.1">
    <property type="nucleotide sequence ID" value="NC_015761.1"/>
</dbReference>
<reference evidence="2 3" key="1">
    <citation type="journal article" date="2011" name="PLoS Pathog.">
        <title>Salmonella bongori provides insights into the evolution of the Salmonellae.</title>
        <authorList>
            <person name="Fookes M."/>
            <person name="Schroeder G.N."/>
            <person name="Langridge G.C."/>
            <person name="Blondel C.J."/>
            <person name="Mammina C."/>
            <person name="Connor T.R."/>
            <person name="Seth-Smith H."/>
            <person name="Vernikos G.S."/>
            <person name="Robinson K.S."/>
            <person name="Sanders M."/>
            <person name="Petty N.K."/>
            <person name="Kingsley R.A."/>
            <person name="Baumler A.J."/>
            <person name="Nuccio S.P."/>
            <person name="Contreras I."/>
            <person name="Santiviago C.A."/>
            <person name="Maskell D."/>
            <person name="Barrow P."/>
            <person name="Humphrey T."/>
            <person name="Nastasi A."/>
            <person name="Roberts M."/>
            <person name="Frankel G."/>
            <person name="Parkhill J."/>
            <person name="Dougan G."/>
            <person name="Thomson N.R."/>
        </authorList>
    </citation>
    <scope>NUCLEOTIDE SEQUENCE [LARGE SCALE GENOMIC DNA]</scope>
    <source>
        <strain evidence="3">ATCC 43975 / DSM 13772 / NCTC 12419</strain>
    </source>
</reference>
<dbReference type="InterPro" id="IPR010262">
    <property type="entry name" value="Arylsulfotransferase_bact"/>
</dbReference>
<dbReference type="Gene3D" id="2.60.40.3100">
    <property type="entry name" value="Arylsulphate sulphotransferase monomer, N-terminal domain"/>
    <property type="match status" value="1"/>
</dbReference>
<dbReference type="InterPro" id="IPR038477">
    <property type="entry name" value="ASST_N_sf"/>
</dbReference>
<dbReference type="Pfam" id="PF17425">
    <property type="entry name" value="Arylsulfotran_N"/>
    <property type="match status" value="1"/>
</dbReference>
<dbReference type="KEGG" id="sbg:SBG_0032"/>
<dbReference type="PANTHER" id="PTHR35340">
    <property type="entry name" value="PQQ ENZYME REPEAT PROTEIN-RELATED"/>
    <property type="match status" value="1"/>
</dbReference>
<dbReference type="AlphaFoldDB" id="A0A0K0H6X3"/>
<name>A0A0K0H6X3_SALBC</name>
<dbReference type="eggNOG" id="ENOG502ZAQ1">
    <property type="taxonomic scope" value="Bacteria"/>
</dbReference>
<sequence>MNVNQQSSLTMPAPRAPVNQKIDTDNAMVQNHNAIYQQLLAQIREDNTYTHAVITLNPYGTAPLSLYLGVWVETSEAIDICVFDSEQTTVPILYRYDVHLGANLIPVSGLVAGVNNKITLTTASGDVNSYVVLTDPLPASDSADVTLGFPIIRVTQAATDPELLGDGLYFSTYFDRYNLAFDRNGIVRWYVGQDIPSYNFVRMNNSHFLATSQAKNHCKDMYEFDLMGRVYTVWLLDNQCHHSILPIENNLIVCPSEYSNGRPDEYSTGKDGVSIMNLSTGLEVAYYDMLYVMDYSRAPRPSGSAPGQDVTVDDWLHINQSYINETNNLLVCSGRHQSAVFGVDVDSGALRFIMATHEDWSESFAEYLLTPVDEAGMPLYDLTTAEGIEEANKNFWTWGQHNIVEIPTSEPGIVEFLVFDNGNYRSRDDDSSLLPPDNFSRVVQFRIDLKTMTVTRPYEYGKEEVGSRGYSSFVSAKHLLSNGNLVIHFGGSTVDEFGRPISCQPGSSDLVDPNEGTQALGILVLQEINKETKALLFEATVTSGYYKNQETNGDNYRYDISAFRVYKLPLYE</sequence>
<dbReference type="InterPro" id="IPR035391">
    <property type="entry name" value="Arylsulfotran_N"/>
</dbReference>